<accession>A0A913YNK7</accession>
<organism evidence="2 3">
    <name type="scientific">Exaiptasia diaphana</name>
    <name type="common">Tropical sea anemone</name>
    <name type="synonym">Aiptasia pulchella</name>
    <dbReference type="NCBI Taxonomy" id="2652724"/>
    <lineage>
        <taxon>Eukaryota</taxon>
        <taxon>Metazoa</taxon>
        <taxon>Cnidaria</taxon>
        <taxon>Anthozoa</taxon>
        <taxon>Hexacorallia</taxon>
        <taxon>Actiniaria</taxon>
        <taxon>Aiptasiidae</taxon>
        <taxon>Exaiptasia</taxon>
    </lineage>
</organism>
<dbReference type="AlphaFoldDB" id="A0A913YNK7"/>
<evidence type="ECO:0000259" key="1">
    <source>
        <dbReference type="Pfam" id="PF18139"/>
    </source>
</evidence>
<sequence length="215" mass="23823">MSTLQPRDIMPHNAYGEIEFHGAGHYSRAKFIRLSHDTDPELAYDLLCNEWDIGVPKLLISVTGGAKNFVIQPKLKQILRHGLLKAAQITGAWLITGGTNTGVMKHIGEAVRGHTVMSRGAQLKDRAHKVHLIGIASWGIVNHREKLVDAQEVVAYHMTSSLQSSGACLDNNHSHFILVDNGTIDQYGVEISFRANLENCIARKTMLCGELTTWY</sequence>
<dbReference type="GO" id="GO:0030001">
    <property type="term" value="P:metal ion transport"/>
    <property type="evidence" value="ECO:0007669"/>
    <property type="project" value="TreeGrafter"/>
</dbReference>
<dbReference type="PANTHER" id="PTHR13800:SF1">
    <property type="entry name" value="TRANSIENT RECEPTOR POTENTIAL CATION CHANNEL TRPM"/>
    <property type="match status" value="1"/>
</dbReference>
<dbReference type="PANTHER" id="PTHR13800">
    <property type="entry name" value="TRANSIENT RECEPTOR POTENTIAL CATION CHANNEL, SUBFAMILY M, MEMBER 6"/>
    <property type="match status" value="1"/>
</dbReference>
<dbReference type="Pfam" id="PF18139">
    <property type="entry name" value="LSDAT_euk"/>
    <property type="match status" value="1"/>
</dbReference>
<dbReference type="KEGG" id="epa:110243178"/>
<name>A0A913YNK7_EXADI</name>
<keyword evidence="3" id="KW-1185">Reference proteome</keyword>
<dbReference type="Proteomes" id="UP000887567">
    <property type="component" value="Unplaced"/>
</dbReference>
<reference evidence="2" key="1">
    <citation type="submission" date="2022-11" db="UniProtKB">
        <authorList>
            <consortium name="EnsemblMetazoa"/>
        </authorList>
    </citation>
    <scope>IDENTIFICATION</scope>
</reference>
<dbReference type="InterPro" id="IPR041491">
    <property type="entry name" value="TRPM_SLOG"/>
</dbReference>
<dbReference type="RefSeq" id="XP_028516082.1">
    <property type="nucleotide sequence ID" value="XM_028660281.1"/>
</dbReference>
<protein>
    <recommendedName>
        <fullName evidence="1">TRPM SLOG domain-containing protein</fullName>
    </recommendedName>
</protein>
<dbReference type="OrthoDB" id="5984425at2759"/>
<dbReference type="GO" id="GO:0005261">
    <property type="term" value="F:monoatomic cation channel activity"/>
    <property type="evidence" value="ECO:0007669"/>
    <property type="project" value="TreeGrafter"/>
</dbReference>
<dbReference type="GO" id="GO:0005886">
    <property type="term" value="C:plasma membrane"/>
    <property type="evidence" value="ECO:0007669"/>
    <property type="project" value="TreeGrafter"/>
</dbReference>
<evidence type="ECO:0000313" key="2">
    <source>
        <dbReference type="EnsemblMetazoa" id="XP_028516082.1"/>
    </source>
</evidence>
<evidence type="ECO:0000313" key="3">
    <source>
        <dbReference type="Proteomes" id="UP000887567"/>
    </source>
</evidence>
<proteinExistence type="predicted"/>
<feature type="domain" description="TRPM SLOG" evidence="1">
    <location>
        <begin position="29"/>
        <end position="206"/>
    </location>
</feature>
<dbReference type="InterPro" id="IPR050927">
    <property type="entry name" value="TRPM"/>
</dbReference>
<dbReference type="EnsemblMetazoa" id="XM_028660281.1">
    <property type="protein sequence ID" value="XP_028516082.1"/>
    <property type="gene ID" value="LOC110243178"/>
</dbReference>
<dbReference type="GeneID" id="110243178"/>
<dbReference type="OMA" id="REDHECI"/>